<evidence type="ECO:0000259" key="9">
    <source>
        <dbReference type="PROSITE" id="PS50887"/>
    </source>
</evidence>
<keyword evidence="5" id="KW-0812">Transmembrane</keyword>
<reference evidence="10 11" key="1">
    <citation type="submission" date="2019-01" db="EMBL/GenBank/DDBJ databases">
        <authorList>
            <person name="Chen W.-M."/>
        </authorList>
    </citation>
    <scope>NUCLEOTIDE SEQUENCE [LARGE SCALE GENOMIC DNA]</scope>
    <source>
        <strain evidence="10 11">KYPC3</strain>
    </source>
</reference>
<dbReference type="InterPro" id="IPR035965">
    <property type="entry name" value="PAS-like_dom_sf"/>
</dbReference>
<dbReference type="InterPro" id="IPR001610">
    <property type="entry name" value="PAC"/>
</dbReference>
<dbReference type="Gene3D" id="3.20.20.450">
    <property type="entry name" value="EAL domain"/>
    <property type="match status" value="1"/>
</dbReference>
<dbReference type="InterPro" id="IPR052155">
    <property type="entry name" value="Biofilm_reg_signaling"/>
</dbReference>
<name>A0A437QFM4_9GAMM</name>
<dbReference type="Pfam" id="PF08448">
    <property type="entry name" value="PAS_4"/>
    <property type="match status" value="1"/>
</dbReference>
<dbReference type="EMBL" id="SACS01000023">
    <property type="protein sequence ID" value="RVU33333.1"/>
    <property type="molecule type" value="Genomic_DNA"/>
</dbReference>
<dbReference type="Gene3D" id="3.30.70.270">
    <property type="match status" value="1"/>
</dbReference>
<feature type="domain" description="PAC" evidence="7">
    <location>
        <begin position="708"/>
        <end position="759"/>
    </location>
</feature>
<dbReference type="EC" id="3.1.4.52" evidence="2"/>
<protein>
    <recommendedName>
        <fullName evidence="2">cyclic-guanylate-specific phosphodiesterase</fullName>
        <ecNumber evidence="2">3.1.4.52</ecNumber>
    </recommendedName>
</protein>
<dbReference type="FunFam" id="3.20.20.450:FF:000001">
    <property type="entry name" value="Cyclic di-GMP phosphodiesterase yahA"/>
    <property type="match status" value="1"/>
</dbReference>
<keyword evidence="11" id="KW-1185">Reference proteome</keyword>
<dbReference type="InterPro" id="IPR003018">
    <property type="entry name" value="GAF"/>
</dbReference>
<dbReference type="InterPro" id="IPR013656">
    <property type="entry name" value="PAS_4"/>
</dbReference>
<keyword evidence="5" id="KW-0472">Membrane</keyword>
<dbReference type="GO" id="GO:0071111">
    <property type="term" value="F:cyclic-guanylate-specific phosphodiesterase activity"/>
    <property type="evidence" value="ECO:0007669"/>
    <property type="project" value="UniProtKB-EC"/>
</dbReference>
<dbReference type="SUPFAM" id="SSF141868">
    <property type="entry name" value="EAL domain-like"/>
    <property type="match status" value="1"/>
</dbReference>
<gene>
    <name evidence="10" type="ORF">EOE67_17185</name>
</gene>
<evidence type="ECO:0000256" key="4">
    <source>
        <dbReference type="ARBA" id="ARBA00051114"/>
    </source>
</evidence>
<dbReference type="Pfam" id="PF00989">
    <property type="entry name" value="PAS"/>
    <property type="match status" value="1"/>
</dbReference>
<dbReference type="FunFam" id="3.30.70.270:FF:000001">
    <property type="entry name" value="Diguanylate cyclase domain protein"/>
    <property type="match status" value="1"/>
</dbReference>
<dbReference type="SMART" id="SM00086">
    <property type="entry name" value="PAC"/>
    <property type="match status" value="5"/>
</dbReference>
<dbReference type="InterPro" id="IPR013767">
    <property type="entry name" value="PAS_fold"/>
</dbReference>
<feature type="transmembrane region" description="Helical" evidence="5">
    <location>
        <begin position="58"/>
        <end position="77"/>
    </location>
</feature>
<feature type="domain" description="PAC" evidence="7">
    <location>
        <begin position="827"/>
        <end position="881"/>
    </location>
</feature>
<evidence type="ECO:0000259" key="8">
    <source>
        <dbReference type="PROSITE" id="PS50883"/>
    </source>
</evidence>
<feature type="domain" description="GGDEF" evidence="9">
    <location>
        <begin position="913"/>
        <end position="1047"/>
    </location>
</feature>
<dbReference type="InterPro" id="IPR013655">
    <property type="entry name" value="PAS_fold_3"/>
</dbReference>
<feature type="domain" description="PAC" evidence="7">
    <location>
        <begin position="163"/>
        <end position="215"/>
    </location>
</feature>
<dbReference type="GO" id="GO:0071732">
    <property type="term" value="P:cellular response to nitric oxide"/>
    <property type="evidence" value="ECO:0007669"/>
    <property type="project" value="UniProtKB-ARBA"/>
</dbReference>
<feature type="domain" description="PAS" evidence="6">
    <location>
        <begin position="632"/>
        <end position="687"/>
    </location>
</feature>
<dbReference type="NCBIfam" id="TIGR00229">
    <property type="entry name" value="sensory_box"/>
    <property type="match status" value="5"/>
</dbReference>
<dbReference type="SMART" id="SM00052">
    <property type="entry name" value="EAL"/>
    <property type="match status" value="1"/>
</dbReference>
<dbReference type="CDD" id="cd00130">
    <property type="entry name" value="PAS"/>
    <property type="match status" value="5"/>
</dbReference>
<dbReference type="PROSITE" id="PS50883">
    <property type="entry name" value="EAL"/>
    <property type="match status" value="1"/>
</dbReference>
<dbReference type="SUPFAM" id="SSF55781">
    <property type="entry name" value="GAF domain-like"/>
    <property type="match status" value="1"/>
</dbReference>
<feature type="domain" description="PAS" evidence="6">
    <location>
        <begin position="763"/>
        <end position="802"/>
    </location>
</feature>
<evidence type="ECO:0000259" key="7">
    <source>
        <dbReference type="PROSITE" id="PS50113"/>
    </source>
</evidence>
<dbReference type="SMART" id="SM00267">
    <property type="entry name" value="GGDEF"/>
    <property type="match status" value="1"/>
</dbReference>
<dbReference type="PROSITE" id="PS50887">
    <property type="entry name" value="GGDEF"/>
    <property type="match status" value="1"/>
</dbReference>
<dbReference type="InterPro" id="IPR029787">
    <property type="entry name" value="Nucleotide_cyclase"/>
</dbReference>
<dbReference type="SUPFAM" id="SSF55073">
    <property type="entry name" value="Nucleotide cyclase"/>
    <property type="match status" value="1"/>
</dbReference>
<dbReference type="CDD" id="cd01948">
    <property type="entry name" value="EAL"/>
    <property type="match status" value="1"/>
</dbReference>
<evidence type="ECO:0000256" key="1">
    <source>
        <dbReference type="ARBA" id="ARBA00001946"/>
    </source>
</evidence>
<dbReference type="CDD" id="cd01949">
    <property type="entry name" value="GGDEF"/>
    <property type="match status" value="1"/>
</dbReference>
<dbReference type="Proteomes" id="UP000283077">
    <property type="component" value="Unassembled WGS sequence"/>
</dbReference>
<feature type="domain" description="PAS" evidence="6">
    <location>
        <begin position="507"/>
        <end position="577"/>
    </location>
</feature>
<dbReference type="SUPFAM" id="SSF55785">
    <property type="entry name" value="PYP-like sensor domain (PAS domain)"/>
    <property type="match status" value="5"/>
</dbReference>
<dbReference type="PANTHER" id="PTHR44757:SF2">
    <property type="entry name" value="BIOFILM ARCHITECTURE MAINTENANCE PROTEIN MBAA"/>
    <property type="match status" value="1"/>
</dbReference>
<comment type="caution">
    <text evidence="10">The sequence shown here is derived from an EMBL/GenBank/DDBJ whole genome shotgun (WGS) entry which is preliminary data.</text>
</comment>
<feature type="domain" description="PAC" evidence="7">
    <location>
        <begin position="580"/>
        <end position="631"/>
    </location>
</feature>
<dbReference type="Pfam" id="PF00563">
    <property type="entry name" value="EAL"/>
    <property type="match status" value="1"/>
</dbReference>
<dbReference type="Gene3D" id="3.30.450.20">
    <property type="entry name" value="PAS domain"/>
    <property type="match status" value="5"/>
</dbReference>
<dbReference type="InterPro" id="IPR043128">
    <property type="entry name" value="Rev_trsase/Diguanyl_cyclase"/>
</dbReference>
<dbReference type="Pfam" id="PF13426">
    <property type="entry name" value="PAS_9"/>
    <property type="match status" value="1"/>
</dbReference>
<dbReference type="GO" id="GO:0006355">
    <property type="term" value="P:regulation of DNA-templated transcription"/>
    <property type="evidence" value="ECO:0007669"/>
    <property type="project" value="InterPro"/>
</dbReference>
<dbReference type="SMART" id="SM00091">
    <property type="entry name" value="PAS"/>
    <property type="match status" value="5"/>
</dbReference>
<feature type="domain" description="EAL" evidence="8">
    <location>
        <begin position="1056"/>
        <end position="1310"/>
    </location>
</feature>
<dbReference type="InterPro" id="IPR035919">
    <property type="entry name" value="EAL_sf"/>
</dbReference>
<dbReference type="PANTHER" id="PTHR44757">
    <property type="entry name" value="DIGUANYLATE CYCLASE DGCP"/>
    <property type="match status" value="1"/>
</dbReference>
<comment type="catalytic activity">
    <reaction evidence="4">
        <text>3',3'-c-di-GMP + H2O = 5'-phosphoguanylyl(3'-&gt;5')guanosine + H(+)</text>
        <dbReference type="Rhea" id="RHEA:24902"/>
        <dbReference type="ChEBI" id="CHEBI:15377"/>
        <dbReference type="ChEBI" id="CHEBI:15378"/>
        <dbReference type="ChEBI" id="CHEBI:58754"/>
        <dbReference type="ChEBI" id="CHEBI:58805"/>
        <dbReference type="EC" id="3.1.4.52"/>
    </reaction>
    <physiologicalReaction direction="left-to-right" evidence="4">
        <dbReference type="Rhea" id="RHEA:24903"/>
    </physiologicalReaction>
</comment>
<dbReference type="Pfam" id="PF00990">
    <property type="entry name" value="GGDEF"/>
    <property type="match status" value="1"/>
</dbReference>
<accession>A0A437QFM4</accession>
<evidence type="ECO:0000256" key="5">
    <source>
        <dbReference type="SAM" id="Phobius"/>
    </source>
</evidence>
<comment type="cofactor">
    <cofactor evidence="1">
        <name>Mg(2+)</name>
        <dbReference type="ChEBI" id="CHEBI:18420"/>
    </cofactor>
</comment>
<evidence type="ECO:0000313" key="10">
    <source>
        <dbReference type="EMBL" id="RVU33333.1"/>
    </source>
</evidence>
<dbReference type="InterPro" id="IPR029016">
    <property type="entry name" value="GAF-like_dom_sf"/>
</dbReference>
<sequence length="1329" mass="148894">MTMAEEGTADSTKSSSTDLHSLLAAVLFAVLACCWLTEFDLYLTSQLMPAEQAQQLHLYNGWVLLGVSLWLMSWFYLQRRDYQQQAMVAHQRFDSTFGQSAVGMAHVSIEGQFLRVNQRFSQMLQYDADALIGRSFHDVTHPDDLADDLLKVEALSQGNIEHYDMEKRYRRRDGSYFWANLSVSMQQETTTEPAYFIAVIEDIDAKKQATLAQESSVAQVKLLLDATGDAIIGIAANTDITFVNQAALQQLGYTSISQVLGLPMLTLIAKQKTALAAWRDIAALIEKPAPLQGETDLLVDRHGDMLPCAYRVMPVPRSDNGTVLVLCFQNIRERRQQLLKQHAQTHLLHRLLDNAPVEELLTELVNFVEQQLPSLKCSILLADLPKQQLRVAAGPSLPDEYNQLVDGLPIRYGNGSCGTAAATGKPVIVSNVSTDLLWQDFQALIQPFDWLQACWSTPFFSSQKTLLGTFAIYSAQAREPNPEEQDLIQFTISLAAFLVERSDAKARFDLLSKAVEQSPIAIIICDAAAKISYVNHQFDRLTGLQADTIIGQQLTSIYPAELQPVIAEAMLQVITGMDLAQGQLEVVRTDGQVYWQKYCLRAIVTQKQQSHLLLEIEDITVQKRAEQQWMESELRFRTLLDNTPEISVQGYEADGTTFYWNKASEKVYGYSKEEAIGSNLLDLIIPDFMREGVRQAITSMAETGTTIPSEELLLKRKDGTLVPVYSGHAVVKLKDRPAQIFCMDLDLTERKKQDEALRLSSAVFNSSREGIIITDTERRIISINPAMAQLFGYSEAELIGQTPSILRSGRHSPEFYQQMWNMLEQQHYWQGEVVNRRKDGETLPLQLSISAVFDEQQRVSHYAAIFTDLSQIRATEAEMAFLSEHDELTHLPNRHLFLQLVEQALKIARRDSTGCAVLVLDLDHFKDVNDSYGQLLGDELLLQVSRKLKQLCRNVDVLARLGGDEFAILVTPLQSPEDAARVAVKMIAEFCQPWLLADQYEVTLGVSIGISVYPQHANTTLNLLQGADAALYKAKAAGRNTYTFFSDEFTQGARERLTMEANLRKALRLGQLRVFYQPQVEINSGRIIGAEALVRWFDPEQGMISPARFIPVAEACGLINDIGHFVLQETCRQGQQWLAQGLPKLTLAVNVSPIQFKRFDMHALVTETLAETGFPPHSLELELTESALMENEEAVIATLNQLRSLGIRLAIDDFGTGYSSLAYLKRFPLDVLKIDKKFIDDIPGSNDDMEIAIAIIGIAHTLGFKVLAEGVETATQLEFLREQHCDHYQGYYCSPPVPAEKFELLLQQQLPQPIHLAPSPLATIPTQQA</sequence>
<dbReference type="InterPro" id="IPR000014">
    <property type="entry name" value="PAS"/>
</dbReference>
<dbReference type="InterPro" id="IPR000700">
    <property type="entry name" value="PAS-assoc_C"/>
</dbReference>
<dbReference type="NCBIfam" id="TIGR00254">
    <property type="entry name" value="GGDEF"/>
    <property type="match status" value="1"/>
</dbReference>
<dbReference type="Pfam" id="PF08447">
    <property type="entry name" value="PAS_3"/>
    <property type="match status" value="2"/>
</dbReference>
<proteinExistence type="predicted"/>
<keyword evidence="5" id="KW-1133">Transmembrane helix</keyword>
<dbReference type="Gene3D" id="3.30.450.40">
    <property type="match status" value="1"/>
</dbReference>
<evidence type="ECO:0000256" key="3">
    <source>
        <dbReference type="ARBA" id="ARBA00022636"/>
    </source>
</evidence>
<dbReference type="RefSeq" id="WP_127700567.1">
    <property type="nucleotide sequence ID" value="NZ_SACS01000023.1"/>
</dbReference>
<dbReference type="SMART" id="SM00065">
    <property type="entry name" value="GAF"/>
    <property type="match status" value="1"/>
</dbReference>
<dbReference type="InterPro" id="IPR000160">
    <property type="entry name" value="GGDEF_dom"/>
</dbReference>
<dbReference type="PROSITE" id="PS50112">
    <property type="entry name" value="PAS"/>
    <property type="match status" value="4"/>
</dbReference>
<dbReference type="Pfam" id="PF13185">
    <property type="entry name" value="GAF_2"/>
    <property type="match status" value="1"/>
</dbReference>
<dbReference type="InterPro" id="IPR001633">
    <property type="entry name" value="EAL_dom"/>
</dbReference>
<organism evidence="10 11">
    <name type="scientific">Rheinheimera riviphila</name>
    <dbReference type="NCBI Taxonomy" id="1834037"/>
    <lineage>
        <taxon>Bacteria</taxon>
        <taxon>Pseudomonadati</taxon>
        <taxon>Pseudomonadota</taxon>
        <taxon>Gammaproteobacteria</taxon>
        <taxon>Chromatiales</taxon>
        <taxon>Chromatiaceae</taxon>
        <taxon>Rheinheimera</taxon>
    </lineage>
</organism>
<feature type="transmembrane region" description="Helical" evidence="5">
    <location>
        <begin position="20"/>
        <end position="37"/>
    </location>
</feature>
<keyword evidence="3" id="KW-0973">c-di-GMP</keyword>
<evidence type="ECO:0000256" key="2">
    <source>
        <dbReference type="ARBA" id="ARBA00012282"/>
    </source>
</evidence>
<feature type="domain" description="PAS" evidence="6">
    <location>
        <begin position="89"/>
        <end position="144"/>
    </location>
</feature>
<dbReference type="PROSITE" id="PS50113">
    <property type="entry name" value="PAC"/>
    <property type="match status" value="4"/>
</dbReference>
<evidence type="ECO:0000313" key="11">
    <source>
        <dbReference type="Proteomes" id="UP000283077"/>
    </source>
</evidence>
<dbReference type="OrthoDB" id="8553030at2"/>
<evidence type="ECO:0000259" key="6">
    <source>
        <dbReference type="PROSITE" id="PS50112"/>
    </source>
</evidence>